<accession>A0A6B2KZL9</accession>
<dbReference type="InterPro" id="IPR004837">
    <property type="entry name" value="NaCa_Exmemb"/>
</dbReference>
<feature type="domain" description="Sodium/calcium exchanger membrane region" evidence="8">
    <location>
        <begin position="455"/>
        <end position="601"/>
    </location>
</feature>
<evidence type="ECO:0000259" key="8">
    <source>
        <dbReference type="Pfam" id="PF01699"/>
    </source>
</evidence>
<organism evidence="10">
    <name type="scientific">Arcella intermedia</name>
    <dbReference type="NCBI Taxonomy" id="1963864"/>
    <lineage>
        <taxon>Eukaryota</taxon>
        <taxon>Amoebozoa</taxon>
        <taxon>Tubulinea</taxon>
        <taxon>Elardia</taxon>
        <taxon>Arcellinida</taxon>
        <taxon>Sphaerothecina</taxon>
        <taxon>Arcellidae</taxon>
        <taxon>Arcella</taxon>
    </lineage>
</organism>
<evidence type="ECO:0000313" key="10">
    <source>
        <dbReference type="EMBL" id="NDV30213.1"/>
    </source>
</evidence>
<dbReference type="Gene3D" id="1.20.1420.30">
    <property type="entry name" value="NCX, central ion-binding region"/>
    <property type="match status" value="1"/>
</dbReference>
<dbReference type="Pfam" id="PF01699">
    <property type="entry name" value="Na_Ca_ex"/>
    <property type="match status" value="2"/>
</dbReference>
<keyword evidence="3 7" id="KW-0812">Transmembrane</keyword>
<dbReference type="PANTHER" id="PTHR31503:SF10">
    <property type="entry name" value="VNX1 PROTEIN"/>
    <property type="match status" value="1"/>
</dbReference>
<name>A0A6B2KZL9_9EUKA</name>
<sequence length="620" mass="68848">MLEVKKEKLNSVFGVRPWSHNVSHSPKTMAIDEDAVEISESFVTFGNILWVILFGWWLAIPFVAVGILLVLTFISRKYGFVCFSFAKYLFWPFGRYIVAKISDDEVPMGEGAHLVYGEQTEAGGPAYYIFLFFSAFTIFPTLILGTILNWFFVVPIPMAKVLYNLLKLLLRRPTSISVISEYTRAQSFSVLLCTYRAFNVLYFEYEVKGVNIVFLNLIPVVLSRVMIILYEIISEHHGTFPTLVSFFVNILCSVPITFYIGTSIASIACQTNYTIGAILNATFGSVTELLLFTMALRDGNLNELILFSLTGSLLCDMLLLPGLSMIVGGFKYKEQKFNPTAAAVSSLLLFVAVIGAFTPTVFYHLFGFFNQSCKVCTNEIKDNVTMFVCTDCAFTQDIAHDPLYTQSVKKLLYIACGLLPTAYLIGLIFTFKTHKHIFDEEEGEEGNAEWSILFSVFVMLVSVACFGILAEDLVSLLQFVLEELNLTQAFMGVTVIALTPAATEIANAIKFALTNQISLSVSIGSASSIQVALIQMPSLVLLSSIISNDSSNFHLVFPLMSVFAVLLAVLTFNYISAEGNTNYFVGSVLVVMYILLIASFYFIPNSTIAIPTNSSNEHHF</sequence>
<feature type="transmembrane region" description="Helical" evidence="7">
    <location>
        <begin position="342"/>
        <end position="362"/>
    </location>
</feature>
<keyword evidence="4 7" id="KW-1133">Transmembrane helix</keyword>
<dbReference type="GO" id="GO:0006874">
    <property type="term" value="P:intracellular calcium ion homeostasis"/>
    <property type="evidence" value="ECO:0007669"/>
    <property type="project" value="TreeGrafter"/>
</dbReference>
<dbReference type="GO" id="GO:0005774">
    <property type="term" value="C:vacuolar membrane"/>
    <property type="evidence" value="ECO:0007669"/>
    <property type="project" value="UniProtKB-ARBA"/>
</dbReference>
<feature type="domain" description="Inner membrane component" evidence="9">
    <location>
        <begin position="45"/>
        <end position="95"/>
    </location>
</feature>
<feature type="transmembrane region" description="Helical" evidence="7">
    <location>
        <begin position="582"/>
        <end position="603"/>
    </location>
</feature>
<feature type="transmembrane region" description="Helical" evidence="7">
    <location>
        <begin position="78"/>
        <end position="98"/>
    </location>
</feature>
<feature type="transmembrane region" description="Helical" evidence="7">
    <location>
        <begin position="490"/>
        <end position="509"/>
    </location>
</feature>
<feature type="transmembrane region" description="Helical" evidence="7">
    <location>
        <begin position="553"/>
        <end position="575"/>
    </location>
</feature>
<feature type="transmembrane region" description="Helical" evidence="7">
    <location>
        <begin position="126"/>
        <end position="152"/>
    </location>
</feature>
<dbReference type="InterPro" id="IPR004713">
    <property type="entry name" value="CaH_exchang"/>
</dbReference>
<proteinExistence type="predicted"/>
<evidence type="ECO:0000256" key="1">
    <source>
        <dbReference type="ARBA" id="ARBA00004127"/>
    </source>
</evidence>
<comment type="subcellular location">
    <subcellularLocation>
        <location evidence="1">Endomembrane system</location>
        <topology evidence="1">Multi-pass membrane protein</topology>
    </subcellularLocation>
</comment>
<dbReference type="GO" id="GO:0015369">
    <property type="term" value="F:calcium:proton antiporter activity"/>
    <property type="evidence" value="ECO:0007669"/>
    <property type="project" value="TreeGrafter"/>
</dbReference>
<evidence type="ECO:0000256" key="5">
    <source>
        <dbReference type="ARBA" id="ARBA00023065"/>
    </source>
</evidence>
<dbReference type="InterPro" id="IPR005185">
    <property type="entry name" value="YccF"/>
</dbReference>
<feature type="transmembrane region" description="Helical" evidence="7">
    <location>
        <begin position="304"/>
        <end position="330"/>
    </location>
</feature>
<dbReference type="InterPro" id="IPR044880">
    <property type="entry name" value="NCX_ion-bd_dom_sf"/>
</dbReference>
<evidence type="ECO:0000256" key="2">
    <source>
        <dbReference type="ARBA" id="ARBA00022448"/>
    </source>
</evidence>
<keyword evidence="5" id="KW-0406">Ion transport</keyword>
<feature type="transmembrane region" description="Helical" evidence="7">
    <location>
        <begin position="212"/>
        <end position="233"/>
    </location>
</feature>
<dbReference type="PANTHER" id="PTHR31503">
    <property type="entry name" value="VACUOLAR CALCIUM ION TRANSPORTER"/>
    <property type="match status" value="1"/>
</dbReference>
<keyword evidence="2" id="KW-0813">Transport</keyword>
<feature type="transmembrane region" description="Helical" evidence="7">
    <location>
        <begin position="48"/>
        <end position="71"/>
    </location>
</feature>
<protein>
    <recommendedName>
        <fullName evidence="11">Sodium/calcium exchanger membrane region domain-containing protein</fullName>
    </recommendedName>
</protein>
<evidence type="ECO:0000256" key="6">
    <source>
        <dbReference type="ARBA" id="ARBA00023136"/>
    </source>
</evidence>
<evidence type="ECO:0008006" key="11">
    <source>
        <dbReference type="Google" id="ProtNLM"/>
    </source>
</evidence>
<feature type="transmembrane region" description="Helical" evidence="7">
    <location>
        <begin position="273"/>
        <end position="292"/>
    </location>
</feature>
<dbReference type="Pfam" id="PF03733">
    <property type="entry name" value="YccF"/>
    <property type="match status" value="1"/>
</dbReference>
<feature type="transmembrane region" description="Helical" evidence="7">
    <location>
        <begin position="452"/>
        <end position="470"/>
    </location>
</feature>
<evidence type="ECO:0000256" key="7">
    <source>
        <dbReference type="SAM" id="Phobius"/>
    </source>
</evidence>
<feature type="transmembrane region" description="Helical" evidence="7">
    <location>
        <begin position="521"/>
        <end position="547"/>
    </location>
</feature>
<dbReference type="GO" id="GO:0012505">
    <property type="term" value="C:endomembrane system"/>
    <property type="evidence" value="ECO:0007669"/>
    <property type="project" value="UniProtKB-SubCell"/>
</dbReference>
<reference evidence="10" key="1">
    <citation type="journal article" date="2020" name="J. Eukaryot. Microbiol.">
        <title>De novo Sequencing, Assembly and Annotation of the Transcriptome for the Free-Living Testate Amoeba Arcella intermedia.</title>
        <authorList>
            <person name="Ribeiro G.M."/>
            <person name="Porfirio-Sousa A.L."/>
            <person name="Maurer-Alcala X.X."/>
            <person name="Katz L.A."/>
            <person name="Lahr D.J.G."/>
        </authorList>
    </citation>
    <scope>NUCLEOTIDE SEQUENCE</scope>
</reference>
<feature type="transmembrane region" description="Helical" evidence="7">
    <location>
        <begin position="239"/>
        <end position="261"/>
    </location>
</feature>
<keyword evidence="6 7" id="KW-0472">Membrane</keyword>
<evidence type="ECO:0000256" key="3">
    <source>
        <dbReference type="ARBA" id="ARBA00022692"/>
    </source>
</evidence>
<dbReference type="EMBL" id="GIBP01001244">
    <property type="protein sequence ID" value="NDV30213.1"/>
    <property type="molecule type" value="Transcribed_RNA"/>
</dbReference>
<feature type="transmembrane region" description="Helical" evidence="7">
    <location>
        <begin position="411"/>
        <end position="431"/>
    </location>
</feature>
<feature type="domain" description="Sodium/calcium exchanger membrane region" evidence="8">
    <location>
        <begin position="243"/>
        <end position="360"/>
    </location>
</feature>
<evidence type="ECO:0000259" key="9">
    <source>
        <dbReference type="Pfam" id="PF03733"/>
    </source>
</evidence>
<dbReference type="AlphaFoldDB" id="A0A6B2KZL9"/>
<evidence type="ECO:0000256" key="4">
    <source>
        <dbReference type="ARBA" id="ARBA00022989"/>
    </source>
</evidence>